<dbReference type="InterPro" id="IPR036781">
    <property type="entry name" value="Smr_assoc-like_sf"/>
</dbReference>
<dbReference type="Pfam" id="PF09640">
    <property type="entry name" value="DUF2027"/>
    <property type="match status" value="1"/>
</dbReference>
<feature type="compositionally biased region" description="Polar residues" evidence="1">
    <location>
        <begin position="61"/>
        <end position="80"/>
    </location>
</feature>
<dbReference type="OrthoDB" id="1524810at2"/>
<evidence type="ECO:0000313" key="3">
    <source>
        <dbReference type="EMBL" id="SFE49041.1"/>
    </source>
</evidence>
<dbReference type="Proteomes" id="UP000181976">
    <property type="component" value="Unassembled WGS sequence"/>
</dbReference>
<dbReference type="AlphaFoldDB" id="A0A1I2AYK3"/>
<feature type="domain" description="Smr" evidence="2">
    <location>
        <begin position="275"/>
        <end position="353"/>
    </location>
</feature>
<sequence>MKKKDIRPGDKVRFLNDVGGGEVTRIDGKVVYVIDEIGFEVPVPVSEVVVVERKAEDNRPQVETTAPDTVSNDNSTISHPESSEEELPYIDPRHDDFNPRFYLAFTPTNPGDNEQKVDFYLVNDSNFYCFYLITETGENGLAQELFSGAIHPNTKEFIQAFSAANMDVNWHVQLILFRKDKPFRLFEPVNELIKIRANKFFRDNAFKSNDFFDRKAVLISVIKNELERRLESLSKKETQQIIKEKEAKTEKTVSSKKQKRPDIIEVDLHIHELLDDTRGLSNSEMLKIQLDKFHEVMEEYQKIKGQKIVFIHGVGNGTLKHEIRRQLNTRYKKHSFQDASFREYGYGATLVII</sequence>
<dbReference type="InParanoid" id="A0A1I2AYK3"/>
<feature type="region of interest" description="Disordered" evidence="1">
    <location>
        <begin position="56"/>
        <end position="90"/>
    </location>
</feature>
<dbReference type="eggNOG" id="COG1193">
    <property type="taxonomic scope" value="Bacteria"/>
</dbReference>
<accession>A0A1I2AYK3</accession>
<gene>
    <name evidence="3" type="ORF">SAMN05444380_11243</name>
</gene>
<dbReference type="InterPro" id="IPR036063">
    <property type="entry name" value="Smr_dom_sf"/>
</dbReference>
<keyword evidence="4" id="KW-1185">Reference proteome</keyword>
<protein>
    <submittedName>
        <fullName evidence="3">Smr domain-containing protein</fullName>
    </submittedName>
</protein>
<organism evidence="3 4">
    <name type="scientific">Thermophagus xiamenensis</name>
    <dbReference type="NCBI Taxonomy" id="385682"/>
    <lineage>
        <taxon>Bacteria</taxon>
        <taxon>Pseudomonadati</taxon>
        <taxon>Bacteroidota</taxon>
        <taxon>Bacteroidia</taxon>
        <taxon>Marinilabiliales</taxon>
        <taxon>Marinilabiliaceae</taxon>
        <taxon>Thermophagus</taxon>
    </lineage>
</organism>
<dbReference type="STRING" id="385682.SAMN05444380_11243"/>
<dbReference type="RefSeq" id="WP_010527403.1">
    <property type="nucleotide sequence ID" value="NZ_AFSL01000044.1"/>
</dbReference>
<evidence type="ECO:0000256" key="1">
    <source>
        <dbReference type="SAM" id="MobiDB-lite"/>
    </source>
</evidence>
<name>A0A1I2AYK3_9BACT</name>
<dbReference type="Gene3D" id="3.30.1370.110">
    <property type="match status" value="1"/>
</dbReference>
<dbReference type="EMBL" id="FONA01000012">
    <property type="protein sequence ID" value="SFE49041.1"/>
    <property type="molecule type" value="Genomic_DNA"/>
</dbReference>
<proteinExistence type="predicted"/>
<dbReference type="Gene3D" id="2.60.40.1600">
    <property type="entry name" value="Smr-associated-like"/>
    <property type="match status" value="1"/>
</dbReference>
<dbReference type="SUPFAM" id="SSF158949">
    <property type="entry name" value="Smr-associated domain-like"/>
    <property type="match status" value="1"/>
</dbReference>
<dbReference type="PROSITE" id="PS50828">
    <property type="entry name" value="SMR"/>
    <property type="match status" value="1"/>
</dbReference>
<dbReference type="InterPro" id="IPR002625">
    <property type="entry name" value="Smr_dom"/>
</dbReference>
<evidence type="ECO:0000313" key="4">
    <source>
        <dbReference type="Proteomes" id="UP000181976"/>
    </source>
</evidence>
<evidence type="ECO:0000259" key="2">
    <source>
        <dbReference type="PROSITE" id="PS50828"/>
    </source>
</evidence>
<dbReference type="Pfam" id="PF01713">
    <property type="entry name" value="Smr"/>
    <property type="match status" value="1"/>
</dbReference>
<dbReference type="InterPro" id="IPR018598">
    <property type="entry name" value="DUF2027"/>
</dbReference>
<reference evidence="3 4" key="1">
    <citation type="submission" date="2016-10" db="EMBL/GenBank/DDBJ databases">
        <authorList>
            <person name="de Groot N.N."/>
        </authorList>
    </citation>
    <scope>NUCLEOTIDE SEQUENCE [LARGE SCALE GENOMIC DNA]</scope>
    <source>
        <strain evidence="3 4">DSM 19012</strain>
    </source>
</reference>